<proteinExistence type="predicted"/>
<keyword evidence="2" id="KW-1185">Reference proteome</keyword>
<organism evidence="1 2">
    <name type="scientific">Dreissena polymorpha</name>
    <name type="common">Zebra mussel</name>
    <name type="synonym">Mytilus polymorpha</name>
    <dbReference type="NCBI Taxonomy" id="45954"/>
    <lineage>
        <taxon>Eukaryota</taxon>
        <taxon>Metazoa</taxon>
        <taxon>Spiralia</taxon>
        <taxon>Lophotrochozoa</taxon>
        <taxon>Mollusca</taxon>
        <taxon>Bivalvia</taxon>
        <taxon>Autobranchia</taxon>
        <taxon>Heteroconchia</taxon>
        <taxon>Euheterodonta</taxon>
        <taxon>Imparidentia</taxon>
        <taxon>Neoheterodontei</taxon>
        <taxon>Myida</taxon>
        <taxon>Dreissenoidea</taxon>
        <taxon>Dreissenidae</taxon>
        <taxon>Dreissena</taxon>
    </lineage>
</organism>
<evidence type="ECO:0000313" key="1">
    <source>
        <dbReference type="EMBL" id="KAH3891907.1"/>
    </source>
</evidence>
<name>A0A9D4N8W8_DREPO</name>
<dbReference type="Proteomes" id="UP000828390">
    <property type="component" value="Unassembled WGS sequence"/>
</dbReference>
<dbReference type="AlphaFoldDB" id="A0A9D4N8W8"/>
<sequence length="82" mass="9618">MLLLCLLTSYHVLSRPNRVSLRVFSLPQCKRKHMDKHIKEDPIVHLGMACDTVILHRRELELHAKTLEKHLQQVGAIMHYLI</sequence>
<evidence type="ECO:0000313" key="2">
    <source>
        <dbReference type="Proteomes" id="UP000828390"/>
    </source>
</evidence>
<gene>
    <name evidence="1" type="ORF">DPMN_016017</name>
</gene>
<comment type="caution">
    <text evidence="1">The sequence shown here is derived from an EMBL/GenBank/DDBJ whole genome shotgun (WGS) entry which is preliminary data.</text>
</comment>
<accession>A0A9D4N8W8</accession>
<reference evidence="1" key="1">
    <citation type="journal article" date="2019" name="bioRxiv">
        <title>The Genome of the Zebra Mussel, Dreissena polymorpha: A Resource for Invasive Species Research.</title>
        <authorList>
            <person name="McCartney M.A."/>
            <person name="Auch B."/>
            <person name="Kono T."/>
            <person name="Mallez S."/>
            <person name="Zhang Y."/>
            <person name="Obille A."/>
            <person name="Becker A."/>
            <person name="Abrahante J.E."/>
            <person name="Garbe J."/>
            <person name="Badalamenti J.P."/>
            <person name="Herman A."/>
            <person name="Mangelson H."/>
            <person name="Liachko I."/>
            <person name="Sullivan S."/>
            <person name="Sone E.D."/>
            <person name="Koren S."/>
            <person name="Silverstein K.A.T."/>
            <person name="Beckman K.B."/>
            <person name="Gohl D.M."/>
        </authorList>
    </citation>
    <scope>NUCLEOTIDE SEQUENCE</scope>
    <source>
        <strain evidence="1">Duluth1</strain>
        <tissue evidence="1">Whole animal</tissue>
    </source>
</reference>
<reference evidence="1" key="2">
    <citation type="submission" date="2020-11" db="EMBL/GenBank/DDBJ databases">
        <authorList>
            <person name="McCartney M.A."/>
            <person name="Auch B."/>
            <person name="Kono T."/>
            <person name="Mallez S."/>
            <person name="Becker A."/>
            <person name="Gohl D.M."/>
            <person name="Silverstein K.A.T."/>
            <person name="Koren S."/>
            <person name="Bechman K.B."/>
            <person name="Herman A."/>
            <person name="Abrahante J.E."/>
            <person name="Garbe J."/>
        </authorList>
    </citation>
    <scope>NUCLEOTIDE SEQUENCE</scope>
    <source>
        <strain evidence="1">Duluth1</strain>
        <tissue evidence="1">Whole animal</tissue>
    </source>
</reference>
<dbReference type="EMBL" id="JAIWYP010000001">
    <property type="protein sequence ID" value="KAH3891907.1"/>
    <property type="molecule type" value="Genomic_DNA"/>
</dbReference>
<protein>
    <submittedName>
        <fullName evidence="1">Uncharacterized protein</fullName>
    </submittedName>
</protein>